<evidence type="ECO:0000313" key="3">
    <source>
        <dbReference type="Proteomes" id="UP000317421"/>
    </source>
</evidence>
<dbReference type="PANTHER" id="PTHR43044:SF1">
    <property type="entry name" value="QUINOL:CYTOCHROME C OXIDOREDUCTASE QUINONE-BINDING SUBUNIT 2"/>
    <property type="match status" value="1"/>
</dbReference>
<dbReference type="AlphaFoldDB" id="A0A5C6AL16"/>
<keyword evidence="1" id="KW-1133">Transmembrane helix</keyword>
<dbReference type="OrthoDB" id="140980at2"/>
<sequence>MASLVNADITEIRQASAGLAGAGFLPGALGAALLGGAAAIGFAMGSWEQFVHAYLLAVMYVTSLGVGGLFFVLAHHLTGGRWGTTVRRLAEITAGTLAVSFAMYLLILVLGVLAGSDALYPWVNPDMFVGDQIMESKRPYLDPTWFTIRSCVYYVIWIAMAWTMLGLSTRQDSSEPTKRARAMQWYAGPMMPIFALSLNFASFDWMMTLEPHWFSTMFGVYFFAGSFEGFLAWLILLCVVLQGRGVLTQSVTTEHYHDLAKLMFAFVVFWGYIAFSQYMLIWYAAIPEETLWYDIRQHGVWPFWGLALAAGHLLVPFLGFMSKAVRRNKQLMLFWACWMLAMHWIDLAYVILPQVRAEGSVAVTIVLGLIATAGALGVFLWAWMSGAAGKWLLPVQDPRLPIALSYHNH</sequence>
<feature type="transmembrane region" description="Helical" evidence="1">
    <location>
        <begin position="185"/>
        <end position="206"/>
    </location>
</feature>
<evidence type="ECO:0008006" key="4">
    <source>
        <dbReference type="Google" id="ProtNLM"/>
    </source>
</evidence>
<evidence type="ECO:0000313" key="2">
    <source>
        <dbReference type="EMBL" id="TWT99865.1"/>
    </source>
</evidence>
<dbReference type="RefSeq" id="WP_146443232.1">
    <property type="nucleotide sequence ID" value="NZ_SJPR01000001.1"/>
</dbReference>
<feature type="transmembrane region" description="Helical" evidence="1">
    <location>
        <begin position="94"/>
        <end position="114"/>
    </location>
</feature>
<feature type="transmembrane region" description="Helical" evidence="1">
    <location>
        <begin position="303"/>
        <end position="321"/>
    </location>
</feature>
<proteinExistence type="predicted"/>
<name>A0A5C6AL16_9BACT</name>
<feature type="transmembrane region" description="Helical" evidence="1">
    <location>
        <begin position="51"/>
        <end position="73"/>
    </location>
</feature>
<feature type="transmembrane region" description="Helical" evidence="1">
    <location>
        <begin position="333"/>
        <end position="355"/>
    </location>
</feature>
<comment type="caution">
    <text evidence="2">The sequence shown here is derived from an EMBL/GenBank/DDBJ whole genome shotgun (WGS) entry which is preliminary data.</text>
</comment>
<dbReference type="Proteomes" id="UP000317421">
    <property type="component" value="Unassembled WGS sequence"/>
</dbReference>
<keyword evidence="3" id="KW-1185">Reference proteome</keyword>
<organism evidence="2 3">
    <name type="scientific">Botrimarina colliarenosi</name>
    <dbReference type="NCBI Taxonomy" id="2528001"/>
    <lineage>
        <taxon>Bacteria</taxon>
        <taxon>Pseudomonadati</taxon>
        <taxon>Planctomycetota</taxon>
        <taxon>Planctomycetia</taxon>
        <taxon>Pirellulales</taxon>
        <taxon>Lacipirellulaceae</taxon>
        <taxon>Botrimarina</taxon>
    </lineage>
</organism>
<dbReference type="EMBL" id="SJPR01000001">
    <property type="protein sequence ID" value="TWT99865.1"/>
    <property type="molecule type" value="Genomic_DNA"/>
</dbReference>
<protein>
    <recommendedName>
        <fullName evidence="4">Quinol:cytochrome C oxidoreductase</fullName>
    </recommendedName>
</protein>
<evidence type="ECO:0000256" key="1">
    <source>
        <dbReference type="SAM" id="Phobius"/>
    </source>
</evidence>
<keyword evidence="1" id="KW-0472">Membrane</keyword>
<feature type="transmembrane region" description="Helical" evidence="1">
    <location>
        <begin position="146"/>
        <end position="165"/>
    </location>
</feature>
<reference evidence="2 3" key="1">
    <citation type="submission" date="2019-02" db="EMBL/GenBank/DDBJ databases">
        <title>Deep-cultivation of Planctomycetes and their phenomic and genomic characterization uncovers novel biology.</title>
        <authorList>
            <person name="Wiegand S."/>
            <person name="Jogler M."/>
            <person name="Boedeker C."/>
            <person name="Pinto D."/>
            <person name="Vollmers J."/>
            <person name="Rivas-Marin E."/>
            <person name="Kohn T."/>
            <person name="Peeters S.H."/>
            <person name="Heuer A."/>
            <person name="Rast P."/>
            <person name="Oberbeckmann S."/>
            <person name="Bunk B."/>
            <person name="Jeske O."/>
            <person name="Meyerdierks A."/>
            <person name="Storesund J.E."/>
            <person name="Kallscheuer N."/>
            <person name="Luecker S."/>
            <person name="Lage O.M."/>
            <person name="Pohl T."/>
            <person name="Merkel B.J."/>
            <person name="Hornburger P."/>
            <person name="Mueller R.-W."/>
            <person name="Bruemmer F."/>
            <person name="Labrenz M."/>
            <person name="Spormann A.M."/>
            <person name="Op Den Camp H."/>
            <person name="Overmann J."/>
            <person name="Amann R."/>
            <person name="Jetten M.S.M."/>
            <person name="Mascher T."/>
            <person name="Medema M.H."/>
            <person name="Devos D.P."/>
            <person name="Kaster A.-K."/>
            <person name="Ovreas L."/>
            <person name="Rohde M."/>
            <person name="Galperin M.Y."/>
            <person name="Jogler C."/>
        </authorList>
    </citation>
    <scope>NUCLEOTIDE SEQUENCE [LARGE SCALE GENOMIC DNA]</scope>
    <source>
        <strain evidence="2 3">Pla108</strain>
    </source>
</reference>
<gene>
    <name evidence="2" type="ORF">Pla108_08080</name>
</gene>
<feature type="transmembrane region" description="Helical" evidence="1">
    <location>
        <begin position="218"/>
        <end position="241"/>
    </location>
</feature>
<feature type="transmembrane region" description="Helical" evidence="1">
    <location>
        <begin position="262"/>
        <end position="283"/>
    </location>
</feature>
<feature type="transmembrane region" description="Helical" evidence="1">
    <location>
        <begin position="21"/>
        <end position="45"/>
    </location>
</feature>
<dbReference type="PANTHER" id="PTHR43044">
    <property type="match status" value="1"/>
</dbReference>
<feature type="transmembrane region" description="Helical" evidence="1">
    <location>
        <begin position="361"/>
        <end position="383"/>
    </location>
</feature>
<keyword evidence="1" id="KW-0812">Transmembrane</keyword>
<accession>A0A5C6AL16</accession>